<proteinExistence type="predicted"/>
<accession>A0ABS6JJ82</accession>
<name>A0ABS6JJ82_9BACI</name>
<evidence type="ECO:0000313" key="2">
    <source>
        <dbReference type="Proteomes" id="UP000784880"/>
    </source>
</evidence>
<dbReference type="EMBL" id="JAHQCS010000149">
    <property type="protein sequence ID" value="MBU9713712.1"/>
    <property type="molecule type" value="Genomic_DNA"/>
</dbReference>
<evidence type="ECO:0000313" key="1">
    <source>
        <dbReference type="EMBL" id="MBU9713712.1"/>
    </source>
</evidence>
<gene>
    <name evidence="1" type="ORF">KS419_18445</name>
</gene>
<organism evidence="1 2">
    <name type="scientific">Evansella tamaricis</name>
    <dbReference type="NCBI Taxonomy" id="2069301"/>
    <lineage>
        <taxon>Bacteria</taxon>
        <taxon>Bacillati</taxon>
        <taxon>Bacillota</taxon>
        <taxon>Bacilli</taxon>
        <taxon>Bacillales</taxon>
        <taxon>Bacillaceae</taxon>
        <taxon>Evansella</taxon>
    </lineage>
</organism>
<reference evidence="1 2" key="1">
    <citation type="submission" date="2021-06" db="EMBL/GenBank/DDBJ databases">
        <title>Bacillus sp. RD4P76, an endophyte from a halophyte.</title>
        <authorList>
            <person name="Sun J.-Q."/>
        </authorList>
    </citation>
    <scope>NUCLEOTIDE SEQUENCE [LARGE SCALE GENOMIC DNA]</scope>
    <source>
        <strain evidence="1 2">CGMCC 1.15917</strain>
    </source>
</reference>
<comment type="caution">
    <text evidence="1">The sequence shown here is derived from an EMBL/GenBank/DDBJ whole genome shotgun (WGS) entry which is preliminary data.</text>
</comment>
<protein>
    <submittedName>
        <fullName evidence="1">Sigma factor G inhibitor Gin</fullName>
    </submittedName>
</protein>
<keyword evidence="2" id="KW-1185">Reference proteome</keyword>
<sequence length="75" mass="8596">MGSFISAKKQDSLQECLICEEEKNKGIHLLNYFICENCETDIVKSDTGDQGYELYVNRLKKVKNALIPNKKNNVQ</sequence>
<dbReference type="RefSeq" id="WP_217067863.1">
    <property type="nucleotide sequence ID" value="NZ_JAHQCS010000149.1"/>
</dbReference>
<dbReference type="Pfam" id="PF10764">
    <property type="entry name" value="Gin"/>
    <property type="match status" value="1"/>
</dbReference>
<dbReference type="InterPro" id="IPR019700">
    <property type="entry name" value="Sigma-G_inhibitor_Gin"/>
</dbReference>
<dbReference type="Proteomes" id="UP000784880">
    <property type="component" value="Unassembled WGS sequence"/>
</dbReference>